<evidence type="ECO:0000313" key="1">
    <source>
        <dbReference type="EMBL" id="KAG0584858.1"/>
    </source>
</evidence>
<dbReference type="AlphaFoldDB" id="A0A8T0IQH3"/>
<gene>
    <name evidence="1" type="ORF">KC19_3G240000</name>
</gene>
<accession>A0A8T0IQH3</accession>
<sequence>MCSSRWHSSVVMHSIPRLKLTLWRFHRNKYCVVFLAVPFACLHKLQCFQSHEDLWFLRWRMKIYVSTFTTIVKIRLIIELVPSVLIRFKIISETSVSDSFSVGLCFLRWSQLCLCNVPDIASKCIIA</sequence>
<organism evidence="1 2">
    <name type="scientific">Ceratodon purpureus</name>
    <name type="common">Fire moss</name>
    <name type="synonym">Dicranum purpureum</name>
    <dbReference type="NCBI Taxonomy" id="3225"/>
    <lineage>
        <taxon>Eukaryota</taxon>
        <taxon>Viridiplantae</taxon>
        <taxon>Streptophyta</taxon>
        <taxon>Embryophyta</taxon>
        <taxon>Bryophyta</taxon>
        <taxon>Bryophytina</taxon>
        <taxon>Bryopsida</taxon>
        <taxon>Dicranidae</taxon>
        <taxon>Pseudoditrichales</taxon>
        <taxon>Ditrichaceae</taxon>
        <taxon>Ceratodon</taxon>
    </lineage>
</organism>
<keyword evidence="2" id="KW-1185">Reference proteome</keyword>
<protein>
    <submittedName>
        <fullName evidence="1">Uncharacterized protein</fullName>
    </submittedName>
</protein>
<proteinExistence type="predicted"/>
<name>A0A8T0IQH3_CERPU</name>
<dbReference type="Proteomes" id="UP000822688">
    <property type="component" value="Chromosome 3"/>
</dbReference>
<reference evidence="1" key="1">
    <citation type="submission" date="2020-06" db="EMBL/GenBank/DDBJ databases">
        <title>WGS assembly of Ceratodon purpureus strain R40.</title>
        <authorList>
            <person name="Carey S.B."/>
            <person name="Jenkins J."/>
            <person name="Shu S."/>
            <person name="Lovell J.T."/>
            <person name="Sreedasyam A."/>
            <person name="Maumus F."/>
            <person name="Tiley G.P."/>
            <person name="Fernandez-Pozo N."/>
            <person name="Barry K."/>
            <person name="Chen C."/>
            <person name="Wang M."/>
            <person name="Lipzen A."/>
            <person name="Daum C."/>
            <person name="Saski C.A."/>
            <person name="Payton A.C."/>
            <person name="Mcbreen J.C."/>
            <person name="Conrad R.E."/>
            <person name="Kollar L.M."/>
            <person name="Olsson S."/>
            <person name="Huttunen S."/>
            <person name="Landis J.B."/>
            <person name="Wickett N.J."/>
            <person name="Johnson M.G."/>
            <person name="Rensing S.A."/>
            <person name="Grimwood J."/>
            <person name="Schmutz J."/>
            <person name="Mcdaniel S.F."/>
        </authorList>
    </citation>
    <scope>NUCLEOTIDE SEQUENCE</scope>
    <source>
        <strain evidence="1">R40</strain>
    </source>
</reference>
<comment type="caution">
    <text evidence="1">The sequence shown here is derived from an EMBL/GenBank/DDBJ whole genome shotgun (WGS) entry which is preliminary data.</text>
</comment>
<dbReference type="EMBL" id="CM026423">
    <property type="protein sequence ID" value="KAG0584858.1"/>
    <property type="molecule type" value="Genomic_DNA"/>
</dbReference>
<evidence type="ECO:0000313" key="2">
    <source>
        <dbReference type="Proteomes" id="UP000822688"/>
    </source>
</evidence>